<dbReference type="PROSITE" id="PS50977">
    <property type="entry name" value="HTH_TETR_2"/>
    <property type="match status" value="1"/>
</dbReference>
<dbReference type="InterPro" id="IPR009057">
    <property type="entry name" value="Homeodomain-like_sf"/>
</dbReference>
<keyword evidence="1" id="KW-0805">Transcription regulation</keyword>
<accession>A0ABU8J3P7</accession>
<dbReference type="EMBL" id="JACFYJ010000104">
    <property type="protein sequence ID" value="MEI6002285.1"/>
    <property type="molecule type" value="Genomic_DNA"/>
</dbReference>
<organism evidence="6 7">
    <name type="scientific">Paraburkholderia bengalensis</name>
    <dbReference type="NCBI Taxonomy" id="2747562"/>
    <lineage>
        <taxon>Bacteria</taxon>
        <taxon>Pseudomonadati</taxon>
        <taxon>Pseudomonadota</taxon>
        <taxon>Betaproteobacteria</taxon>
        <taxon>Burkholderiales</taxon>
        <taxon>Burkholderiaceae</taxon>
        <taxon>Paraburkholderia</taxon>
    </lineage>
</organism>
<evidence type="ECO:0000256" key="2">
    <source>
        <dbReference type="ARBA" id="ARBA00023125"/>
    </source>
</evidence>
<feature type="DNA-binding region" description="H-T-H motif" evidence="4">
    <location>
        <begin position="31"/>
        <end position="50"/>
    </location>
</feature>
<dbReference type="InterPro" id="IPR036271">
    <property type="entry name" value="Tet_transcr_reg_TetR-rel_C_sf"/>
</dbReference>
<comment type="caution">
    <text evidence="6">The sequence shown here is derived from an EMBL/GenBank/DDBJ whole genome shotgun (WGS) entry which is preliminary data.</text>
</comment>
<dbReference type="RefSeq" id="WP_336601926.1">
    <property type="nucleotide sequence ID" value="NZ_JACFYJ010000104.1"/>
</dbReference>
<protein>
    <submittedName>
        <fullName evidence="6">TetR/AcrR family transcriptional regulator</fullName>
    </submittedName>
</protein>
<evidence type="ECO:0000259" key="5">
    <source>
        <dbReference type="PROSITE" id="PS50977"/>
    </source>
</evidence>
<evidence type="ECO:0000256" key="4">
    <source>
        <dbReference type="PROSITE-ProRule" id="PRU00335"/>
    </source>
</evidence>
<evidence type="ECO:0000313" key="6">
    <source>
        <dbReference type="EMBL" id="MEI6002285.1"/>
    </source>
</evidence>
<dbReference type="SUPFAM" id="SSF48498">
    <property type="entry name" value="Tetracyclin repressor-like, C-terminal domain"/>
    <property type="match status" value="1"/>
</dbReference>
<evidence type="ECO:0000256" key="3">
    <source>
        <dbReference type="ARBA" id="ARBA00023163"/>
    </source>
</evidence>
<dbReference type="InterPro" id="IPR001647">
    <property type="entry name" value="HTH_TetR"/>
</dbReference>
<dbReference type="Proteomes" id="UP001386437">
    <property type="component" value="Unassembled WGS sequence"/>
</dbReference>
<gene>
    <name evidence="6" type="ORF">H3V53_35730</name>
</gene>
<dbReference type="SUPFAM" id="SSF46689">
    <property type="entry name" value="Homeodomain-like"/>
    <property type="match status" value="1"/>
</dbReference>
<evidence type="ECO:0000313" key="7">
    <source>
        <dbReference type="Proteomes" id="UP001386437"/>
    </source>
</evidence>
<name>A0ABU8J3P7_9BURK</name>
<evidence type="ECO:0000256" key="1">
    <source>
        <dbReference type="ARBA" id="ARBA00023015"/>
    </source>
</evidence>
<reference evidence="6 7" key="1">
    <citation type="journal article" date="2022" name="Arch. Microbiol.">
        <title>Paraburkholderia bengalensis sp. nov. isolated from roots of Oryza sativa, IR64.</title>
        <authorList>
            <person name="Nag P."/>
            <person name="Mondal N."/>
            <person name="Sarkar J."/>
            <person name="Das S."/>
        </authorList>
    </citation>
    <scope>NUCLEOTIDE SEQUENCE [LARGE SCALE GENOMIC DNA]</scope>
    <source>
        <strain evidence="6 7">IR64_4_BI</strain>
    </source>
</reference>
<dbReference type="Gene3D" id="1.10.357.10">
    <property type="entry name" value="Tetracycline Repressor, domain 2"/>
    <property type="match status" value="1"/>
</dbReference>
<dbReference type="PANTHER" id="PTHR47506">
    <property type="entry name" value="TRANSCRIPTIONAL REGULATORY PROTEIN"/>
    <property type="match status" value="1"/>
</dbReference>
<dbReference type="Gene3D" id="1.10.10.60">
    <property type="entry name" value="Homeodomain-like"/>
    <property type="match status" value="1"/>
</dbReference>
<proteinExistence type="predicted"/>
<dbReference type="Pfam" id="PF00440">
    <property type="entry name" value="TetR_N"/>
    <property type="match status" value="1"/>
</dbReference>
<keyword evidence="2 4" id="KW-0238">DNA-binding</keyword>
<keyword evidence="3" id="KW-0804">Transcription</keyword>
<sequence length="222" mass="24985">MLRGRPREFDREQALLDAMLLFWRKGFHATSLRDLGDVLGIRMPSLYAAFGSKEELYVEAVDLYMQLTRTLWRHLQEAPSAREGVRELLLATAGELTNREAHPIGCMVTFATIDEDMPAVVAAAIRNARCAWLNAIRERLEIAVTEGELHDLAEASRLSHFYAAIVQSMGIQAHDGAPFAELKDIIDLAMVAWPERNDRVAAKRGRNRAIAASEPSARKRRY</sequence>
<feature type="domain" description="HTH tetR-type" evidence="5">
    <location>
        <begin position="8"/>
        <end position="68"/>
    </location>
</feature>
<keyword evidence="7" id="KW-1185">Reference proteome</keyword>
<dbReference type="PANTHER" id="PTHR47506:SF1">
    <property type="entry name" value="HTH-TYPE TRANSCRIPTIONAL REGULATOR YJDC"/>
    <property type="match status" value="1"/>
</dbReference>